<proteinExistence type="predicted"/>
<dbReference type="RefSeq" id="WP_196098940.1">
    <property type="nucleotide sequence ID" value="NZ_CP064939.1"/>
</dbReference>
<dbReference type="AlphaFoldDB" id="A0A7S9PYL6"/>
<reference evidence="1 2" key="1">
    <citation type="submission" date="2020-11" db="EMBL/GenBank/DDBJ databases">
        <title>Pedobacter endophytica, an endophytic bacteria isolated form Carex pumila.</title>
        <authorList>
            <person name="Peng Y."/>
            <person name="Jiang L."/>
            <person name="Lee J."/>
        </authorList>
    </citation>
    <scope>NUCLEOTIDE SEQUENCE [LARGE SCALE GENOMIC DNA]</scope>
    <source>
        <strain evidence="1 2">JBR3-12</strain>
    </source>
</reference>
<sequence length="248" mass="26956">MSKTFETGLAKNVANFETLISYVVGYGPAYNPSNAAIQLSSLQAKAETAKAAMATTNELLASYTTAVAARKVAFEPLSKLSTRIFNSLKATTATQANIDNAESNHRKLQGRRASAVLTEAEKESLTAEGKTANQISASQRSFDNQLETLDKQIKLLSTISAYNPNETELQLTSLRNLYNDLLQKNRQVINDEAALSSGRIARDKEIDGETSGMISLALTAKDYTKSLFGQSSQEFKQISGLSFSRPKI</sequence>
<evidence type="ECO:0000313" key="1">
    <source>
        <dbReference type="EMBL" id="QPH39473.1"/>
    </source>
</evidence>
<protein>
    <submittedName>
        <fullName evidence="1">Uncharacterized protein</fullName>
    </submittedName>
</protein>
<keyword evidence="2" id="KW-1185">Reference proteome</keyword>
<dbReference type="KEGG" id="pex:IZT61_20925"/>
<accession>A0A7S9PYL6</accession>
<organism evidence="1 2">
    <name type="scientific">Pedobacter endophyticus</name>
    <dbReference type="NCBI Taxonomy" id="2789740"/>
    <lineage>
        <taxon>Bacteria</taxon>
        <taxon>Pseudomonadati</taxon>
        <taxon>Bacteroidota</taxon>
        <taxon>Sphingobacteriia</taxon>
        <taxon>Sphingobacteriales</taxon>
        <taxon>Sphingobacteriaceae</taxon>
        <taxon>Pedobacter</taxon>
    </lineage>
</organism>
<evidence type="ECO:0000313" key="2">
    <source>
        <dbReference type="Proteomes" id="UP000594759"/>
    </source>
</evidence>
<dbReference type="Proteomes" id="UP000594759">
    <property type="component" value="Chromosome"/>
</dbReference>
<gene>
    <name evidence="1" type="ORF">IZT61_20925</name>
</gene>
<name>A0A7S9PYL6_9SPHI</name>
<dbReference type="EMBL" id="CP064939">
    <property type="protein sequence ID" value="QPH39473.1"/>
    <property type="molecule type" value="Genomic_DNA"/>
</dbReference>